<reference evidence="2 3" key="1">
    <citation type="submission" date="2023-06" db="EMBL/GenBank/DDBJ databases">
        <authorList>
            <person name="Zeman M."/>
            <person name="Kubasova T."/>
            <person name="Jahodarova E."/>
            <person name="Nykrynova M."/>
            <person name="Rychlik I."/>
        </authorList>
    </citation>
    <scope>NUCLEOTIDE SEQUENCE [LARGE SCALE GENOMIC DNA]</scope>
    <source>
        <strain evidence="2 3">ET4</strain>
    </source>
</reference>
<organism evidence="2 3">
    <name type="scientific">Bacteroides eggerthii</name>
    <dbReference type="NCBI Taxonomy" id="28111"/>
    <lineage>
        <taxon>Bacteria</taxon>
        <taxon>Pseudomonadati</taxon>
        <taxon>Bacteroidota</taxon>
        <taxon>Bacteroidia</taxon>
        <taxon>Bacteroidales</taxon>
        <taxon>Bacteroidaceae</taxon>
        <taxon>Bacteroides</taxon>
    </lineage>
</organism>
<feature type="chain" id="PRO_5046981380" evidence="1">
    <location>
        <begin position="18"/>
        <end position="216"/>
    </location>
</feature>
<sequence length="216" mass="25168">MKRFFLLLLMSSFIWQAKAQKMRDVFAHMPDTVLNLLTEYNRLDCIDFIENDREAKVRNRLDGFSILQRLTDNYLRLQLTASTQVEMKLLSGKDSLEYIVLAKTYAAPAKSSIVSFYTLDWQKRPASSFLKLPDFDSFWKQLSPTDKAEADTVSLLKKKMDLRPLVASLSENDESLTFTLQPANLEKEDSIRVSKRIEPVVYQWNRNQFIPLKTQE</sequence>
<protein>
    <submittedName>
        <fullName evidence="2">DUF3256 family protein</fullName>
    </submittedName>
</protein>
<proteinExistence type="predicted"/>
<evidence type="ECO:0000256" key="1">
    <source>
        <dbReference type="SAM" id="SignalP"/>
    </source>
</evidence>
<dbReference type="SUPFAM" id="SSF160925">
    <property type="entry name" value="PG1388-like"/>
    <property type="match status" value="1"/>
</dbReference>
<evidence type="ECO:0000313" key="3">
    <source>
        <dbReference type="Proteomes" id="UP001228403"/>
    </source>
</evidence>
<evidence type="ECO:0000313" key="2">
    <source>
        <dbReference type="EMBL" id="MDM8146880.1"/>
    </source>
</evidence>
<accession>A0ABT7U8R7</accession>
<dbReference type="Proteomes" id="UP001228403">
    <property type="component" value="Unassembled WGS sequence"/>
</dbReference>
<dbReference type="InterPro" id="IPR021670">
    <property type="entry name" value="DUF3256"/>
</dbReference>
<keyword evidence="1" id="KW-0732">Signal</keyword>
<dbReference type="EMBL" id="JAUDCF010000062">
    <property type="protein sequence ID" value="MDM8146880.1"/>
    <property type="molecule type" value="Genomic_DNA"/>
</dbReference>
<name>A0ABT7U8R7_9BACE</name>
<reference evidence="3" key="2">
    <citation type="submission" date="2023-07" db="EMBL/GenBank/DDBJ databases">
        <title>Identification and characterization of horizontal gene transfer across gut microbiota members of farm animals based on homology search.</title>
        <authorList>
            <person name="Schwarzerova J."/>
            <person name="Nykrynova M."/>
            <person name="Jureckova K."/>
            <person name="Cejkova D."/>
            <person name="Rychlik I."/>
        </authorList>
    </citation>
    <scope>NUCLEOTIDE SEQUENCE [LARGE SCALE GENOMIC DNA]</scope>
    <source>
        <strain evidence="3">ET4</strain>
    </source>
</reference>
<comment type="caution">
    <text evidence="2">The sequence shown here is derived from an EMBL/GenBank/DDBJ whole genome shotgun (WGS) entry which is preliminary data.</text>
</comment>
<gene>
    <name evidence="2" type="ORF">QUW02_13295</name>
</gene>
<dbReference type="Pfam" id="PF11644">
    <property type="entry name" value="DUF3256"/>
    <property type="match status" value="1"/>
</dbReference>
<keyword evidence="3" id="KW-1185">Reference proteome</keyword>
<feature type="signal peptide" evidence="1">
    <location>
        <begin position="1"/>
        <end position="17"/>
    </location>
</feature>